<evidence type="ECO:0000313" key="1">
    <source>
        <dbReference type="EMBL" id="KAF3573103.1"/>
    </source>
</evidence>
<organism evidence="1 2">
    <name type="scientific">Brassica cretica</name>
    <name type="common">Mustard</name>
    <dbReference type="NCBI Taxonomy" id="69181"/>
    <lineage>
        <taxon>Eukaryota</taxon>
        <taxon>Viridiplantae</taxon>
        <taxon>Streptophyta</taxon>
        <taxon>Embryophyta</taxon>
        <taxon>Tracheophyta</taxon>
        <taxon>Spermatophyta</taxon>
        <taxon>Magnoliopsida</taxon>
        <taxon>eudicotyledons</taxon>
        <taxon>Gunneridae</taxon>
        <taxon>Pentapetalae</taxon>
        <taxon>rosids</taxon>
        <taxon>malvids</taxon>
        <taxon>Brassicales</taxon>
        <taxon>Brassicaceae</taxon>
        <taxon>Brassiceae</taxon>
        <taxon>Brassica</taxon>
    </lineage>
</organism>
<dbReference type="AlphaFoldDB" id="A0A8S9RJL1"/>
<sequence>MRFWRKGDEDGYWVVSLSLSSFRVSLQLLLLCRSILLSLLRIGICASPTEVSDLVVVWRHCSLYSEADGAEARSASQVSDRGADACTAAVRVAVGDRAFQGDGGSPRCTSCQSGPLLTGGFRVLCA</sequence>
<reference evidence="1" key="1">
    <citation type="submission" date="2019-12" db="EMBL/GenBank/DDBJ databases">
        <title>Genome sequencing and annotation of Brassica cretica.</title>
        <authorList>
            <person name="Studholme D.J."/>
            <person name="Sarris P."/>
        </authorList>
    </citation>
    <scope>NUCLEOTIDE SEQUENCE</scope>
    <source>
        <strain evidence="1">PFS-109/04</strain>
        <tissue evidence="1">Leaf</tissue>
    </source>
</reference>
<accession>A0A8S9RJL1</accession>
<dbReference type="EMBL" id="QGKX02000095">
    <property type="protein sequence ID" value="KAF3573103.1"/>
    <property type="molecule type" value="Genomic_DNA"/>
</dbReference>
<proteinExistence type="predicted"/>
<evidence type="ECO:0000313" key="2">
    <source>
        <dbReference type="Proteomes" id="UP000712600"/>
    </source>
</evidence>
<protein>
    <submittedName>
        <fullName evidence="1">Uncharacterized protein</fullName>
    </submittedName>
</protein>
<comment type="caution">
    <text evidence="1">The sequence shown here is derived from an EMBL/GenBank/DDBJ whole genome shotgun (WGS) entry which is preliminary data.</text>
</comment>
<gene>
    <name evidence="1" type="ORF">F2Q69_00062614</name>
</gene>
<name>A0A8S9RJL1_BRACR</name>
<dbReference type="Proteomes" id="UP000712600">
    <property type="component" value="Unassembled WGS sequence"/>
</dbReference>